<dbReference type="PaxDb" id="8030-ENSSSAP00000080000"/>
<name>A0A1S3PHB1_SALSA</name>
<keyword evidence="6" id="KW-1133">Transmembrane helix</keyword>
<dbReference type="SUPFAM" id="SSF48726">
    <property type="entry name" value="Immunoglobulin"/>
    <property type="match status" value="6"/>
</dbReference>
<evidence type="ECO:0000313" key="10">
    <source>
        <dbReference type="RefSeq" id="XP_014027063.1"/>
    </source>
</evidence>
<feature type="region of interest" description="Disordered" evidence="5">
    <location>
        <begin position="882"/>
        <end position="1025"/>
    </location>
</feature>
<dbReference type="PANTHER" id="PTHR12231:SF253">
    <property type="entry name" value="DPR-INTERACTING PROTEIN ETA, ISOFORM B-RELATED"/>
    <property type="match status" value="1"/>
</dbReference>
<dbReference type="RefSeq" id="XP_014027063.1">
    <property type="nucleotide sequence ID" value="XM_014171588.2"/>
</dbReference>
<dbReference type="InterPro" id="IPR013098">
    <property type="entry name" value="Ig_I-set"/>
</dbReference>
<feature type="chain" id="PRO_5010197237" evidence="7">
    <location>
        <begin position="34"/>
        <end position="1345"/>
    </location>
</feature>
<feature type="region of interest" description="Disordered" evidence="5">
    <location>
        <begin position="837"/>
        <end position="863"/>
    </location>
</feature>
<evidence type="ECO:0000313" key="9">
    <source>
        <dbReference type="Proteomes" id="UP001652741"/>
    </source>
</evidence>
<feature type="region of interest" description="Disordered" evidence="5">
    <location>
        <begin position="621"/>
        <end position="675"/>
    </location>
</feature>
<dbReference type="GO" id="GO:0055013">
    <property type="term" value="P:cardiac muscle cell development"/>
    <property type="evidence" value="ECO:0007669"/>
    <property type="project" value="UniProtKB-ARBA"/>
</dbReference>
<feature type="compositionally biased region" description="Polar residues" evidence="5">
    <location>
        <begin position="973"/>
        <end position="984"/>
    </location>
</feature>
<keyword evidence="2" id="KW-0677">Repeat</keyword>
<dbReference type="FunFam" id="2.60.40.10:FF:000107">
    <property type="entry name" value="Myosin, light chain kinase a"/>
    <property type="match status" value="2"/>
</dbReference>
<proteinExistence type="predicted"/>
<keyword evidence="4" id="KW-0393">Immunoglobulin domain</keyword>
<feature type="domain" description="Ig-like" evidence="8">
    <location>
        <begin position="235"/>
        <end position="324"/>
    </location>
</feature>
<dbReference type="Gene3D" id="2.60.40.10">
    <property type="entry name" value="Immunoglobulins"/>
    <property type="match status" value="6"/>
</dbReference>
<dbReference type="GeneID" id="106585417"/>
<feature type="domain" description="Ig-like" evidence="8">
    <location>
        <begin position="425"/>
        <end position="511"/>
    </location>
</feature>
<protein>
    <submittedName>
        <fullName evidence="10">Uncharacterized protein isoform X1</fullName>
    </submittedName>
</protein>
<evidence type="ECO:0000256" key="1">
    <source>
        <dbReference type="ARBA" id="ARBA00022729"/>
    </source>
</evidence>
<dbReference type="InterPro" id="IPR003598">
    <property type="entry name" value="Ig_sub2"/>
</dbReference>
<feature type="domain" description="Ig-like" evidence="8">
    <location>
        <begin position="516"/>
        <end position="602"/>
    </location>
</feature>
<evidence type="ECO:0000256" key="5">
    <source>
        <dbReference type="SAM" id="MobiDB-lite"/>
    </source>
</evidence>
<evidence type="ECO:0000256" key="6">
    <source>
        <dbReference type="SAM" id="Phobius"/>
    </source>
</evidence>
<feature type="transmembrane region" description="Helical" evidence="6">
    <location>
        <begin position="1037"/>
        <end position="1058"/>
    </location>
</feature>
<dbReference type="SMART" id="SM00408">
    <property type="entry name" value="IGc2"/>
    <property type="match status" value="6"/>
</dbReference>
<dbReference type="CDD" id="cd00096">
    <property type="entry name" value="Ig"/>
    <property type="match status" value="3"/>
</dbReference>
<keyword evidence="6" id="KW-0472">Membrane</keyword>
<keyword evidence="3" id="KW-1015">Disulfide bond</keyword>
<gene>
    <name evidence="10" type="primary">LOC106585417</name>
</gene>
<accession>A0A1S3PHB1</accession>
<evidence type="ECO:0000259" key="8">
    <source>
        <dbReference type="PROSITE" id="PS50835"/>
    </source>
</evidence>
<keyword evidence="6" id="KW-0812">Transmembrane</keyword>
<evidence type="ECO:0000256" key="4">
    <source>
        <dbReference type="ARBA" id="ARBA00023319"/>
    </source>
</evidence>
<dbReference type="InterPro" id="IPR036179">
    <property type="entry name" value="Ig-like_dom_sf"/>
</dbReference>
<dbReference type="Proteomes" id="UP001652741">
    <property type="component" value="Chromosome ssa24"/>
</dbReference>
<dbReference type="OrthoDB" id="9448246at2759"/>
<dbReference type="PANTHER" id="PTHR12231">
    <property type="entry name" value="CTX-RELATED TYPE I TRANSMEMBRANE PROTEIN"/>
    <property type="match status" value="1"/>
</dbReference>
<feature type="compositionally biased region" description="Polar residues" evidence="5">
    <location>
        <begin position="882"/>
        <end position="909"/>
    </location>
</feature>
<evidence type="ECO:0000256" key="3">
    <source>
        <dbReference type="ARBA" id="ARBA00023157"/>
    </source>
</evidence>
<dbReference type="InterPro" id="IPR003599">
    <property type="entry name" value="Ig_sub"/>
</dbReference>
<keyword evidence="9" id="KW-1185">Reference proteome</keyword>
<dbReference type="Bgee" id="ENSSSAG00000066986">
    <property type="expression patterns" value="Expressed in terminal part of digestive tract and 7 other cell types or tissues"/>
</dbReference>
<dbReference type="InterPro" id="IPR051170">
    <property type="entry name" value="Neural/epithelial_adhesion"/>
</dbReference>
<dbReference type="Pfam" id="PF13927">
    <property type="entry name" value="Ig_3"/>
    <property type="match status" value="3"/>
</dbReference>
<dbReference type="InterPro" id="IPR013783">
    <property type="entry name" value="Ig-like_fold"/>
</dbReference>
<dbReference type="InterPro" id="IPR007110">
    <property type="entry name" value="Ig-like_dom"/>
</dbReference>
<sequence length="1345" mass="146357">MLESMFVCSSPPVTSHLWLLILSCSLHGQPALSDLVFSTHPEDGVGVLGAPLTLYCAVYDSSSQGELSVRWERASGEPAALSPGPRRGIHQLANGSLFFPQLREGDLGRYVCSAGIGAKHIMTVVQVMEADLEGVFFSPQSQTVSEGRAVFLQCVSGDSSPPAHITWLKDNTLFTKGAQIQGQYGGGNQRKTSGTLHLSNVSMEDDGEYVCVTHNALLNTSRESKAATLRVQGVPTRLQITQGPDNITVAIETEASMRCAVRGFPPPTVQWFKDSHLIVNNSALSLQNKGQLLVFKNVSEDDEGSYHCEARNKRETVRSQTAFLLPAVMGWTFVQQPTNKAVKMGESVTLVCRPPYSRPPTTVSWFKNNRLLAPKTHFTVRPSGDLIFHSVYDTDSGVYFCRASNVHLNRSVTSRAARLTVLASPSVRLWPPVVTVPVGAQVVFQCQVWGQPLPSIVWSKQGRSIQTGGKIAVGVRNTTLYILSVRSYDEGTYTCEASNTVGHDRRTATLRVAVSPIIVSFLGAVSSSEGSSVVLPCRAVGDLPIRYTWTRGHSITPTLERHVDDEGALHISSVQVSDAGDYHCTAENIMGRQQRRATLTISAEDDPADRERQHRQIVSAVSNNEVPKTEAEQRTPLSSSDLSLVQHSEMTHSHVSLQGGSTVRATQRDSSNDITQVSTPDTLRLLSSLRQTALGLAGLFRGQTGLLVPPDLHSLLPLDLASVNPTQPPTQIQHPVLQPPPPPLFEPLDLLTQPSVTHRVISLTQIQIIHNQPTLTQNPPPVTQRQVLVPHRQSPLTQSESQSLHNQPSVMHIQRQFTEQPIKPLNHIGSITQSLASLLQPPDSPSHPSDPFTQRPDSLTQPNEPLTQSLLIQSLHAPDSITQTHHPVTQSNPSDPHIQDPSTITLFSLSQTQTQPSKTQPQPSPTQPEPTQTQRTDLLTQPSGSNTHLPDLITIPPTPDPQGPSAPYASTPDPLQQNTSQPTNPAHPAKPTRPNDTEPTEWLKKNTSQSPMRTNEDPRVKPPPPWLPVLEKHDIPIVVGVGVSMAFIFITMAFYSLVQKNEPVPTIRTLSSTVPRNLGVSCRHAERLDTGRTYENRAFEDDDLVAVIEQSPNISDTRARPPAPSPVTVMIDPASDETQPPHTPEHAFIAETYPEPSEDTQQLSGSSPPQVDPFLDEEKECSLSHPSIQLQCVEDWGGGGVEYGQCQGQEILPHSPSLSPSPPPVREESLRSSLTLQTAEPYATPVRHSVSICHGNAPLLLSHCISLGLTTVAVDVHFYPAAPASTTTTTVAAVTQINATTAAAPGPQLSSQLAHSQEHDQSAPSVRQNCYFCAETKGRCYDDRA</sequence>
<evidence type="ECO:0000256" key="2">
    <source>
        <dbReference type="ARBA" id="ARBA00022737"/>
    </source>
</evidence>
<feature type="signal peptide" evidence="7">
    <location>
        <begin position="1"/>
        <end position="33"/>
    </location>
</feature>
<dbReference type="GO" id="GO:0003007">
    <property type="term" value="P:heart morphogenesis"/>
    <property type="evidence" value="ECO:0007669"/>
    <property type="project" value="UniProtKB-ARBA"/>
</dbReference>
<feature type="domain" description="Ig-like" evidence="8">
    <location>
        <begin position="133"/>
        <end position="230"/>
    </location>
</feature>
<feature type="compositionally biased region" description="Polar residues" evidence="5">
    <location>
        <begin position="635"/>
        <end position="665"/>
    </location>
</feature>
<dbReference type="PROSITE" id="PS50835">
    <property type="entry name" value="IG_LIKE"/>
    <property type="match status" value="6"/>
</dbReference>
<keyword evidence="1 7" id="KW-0732">Signal</keyword>
<evidence type="ECO:0000256" key="7">
    <source>
        <dbReference type="SAM" id="SignalP"/>
    </source>
</evidence>
<feature type="compositionally biased region" description="Low complexity" evidence="5">
    <location>
        <begin position="910"/>
        <end position="921"/>
    </location>
</feature>
<dbReference type="SMART" id="SM00409">
    <property type="entry name" value="IG"/>
    <property type="match status" value="6"/>
</dbReference>
<feature type="compositionally biased region" description="Basic and acidic residues" evidence="5">
    <location>
        <begin position="993"/>
        <end position="1004"/>
    </location>
</feature>
<reference evidence="10" key="1">
    <citation type="submission" date="2025-08" db="UniProtKB">
        <authorList>
            <consortium name="RefSeq"/>
        </authorList>
    </citation>
    <scope>IDENTIFICATION</scope>
</reference>
<organism evidence="9 10">
    <name type="scientific">Salmo salar</name>
    <name type="common">Atlantic salmon</name>
    <dbReference type="NCBI Taxonomy" id="8030"/>
    <lineage>
        <taxon>Eukaryota</taxon>
        <taxon>Metazoa</taxon>
        <taxon>Chordata</taxon>
        <taxon>Craniata</taxon>
        <taxon>Vertebrata</taxon>
        <taxon>Euteleostomi</taxon>
        <taxon>Actinopterygii</taxon>
        <taxon>Neopterygii</taxon>
        <taxon>Teleostei</taxon>
        <taxon>Protacanthopterygii</taxon>
        <taxon>Salmoniformes</taxon>
        <taxon>Salmonidae</taxon>
        <taxon>Salmoninae</taxon>
        <taxon>Salmo</taxon>
    </lineage>
</organism>
<feature type="compositionally biased region" description="Polar residues" evidence="5">
    <location>
        <begin position="935"/>
        <end position="948"/>
    </location>
</feature>
<feature type="domain" description="Ig-like" evidence="8">
    <location>
        <begin position="30"/>
        <end position="114"/>
    </location>
</feature>
<feature type="domain" description="Ig-like" evidence="8">
    <location>
        <begin position="326"/>
        <end position="420"/>
    </location>
</feature>
<dbReference type="Pfam" id="PF07679">
    <property type="entry name" value="I-set"/>
    <property type="match status" value="2"/>
</dbReference>